<dbReference type="Pfam" id="PF05185">
    <property type="entry name" value="PRMT5"/>
    <property type="match status" value="1"/>
</dbReference>
<dbReference type="PIRSF" id="PIRSF015894">
    <property type="entry name" value="Skb1_MeTrfase"/>
    <property type="match status" value="1"/>
</dbReference>
<dbReference type="InterPro" id="IPR029063">
    <property type="entry name" value="SAM-dependent_MTases_sf"/>
</dbReference>
<sequence length="659" mass="74896">MVVNGAVSTLRPPLVFGWNIVNPGSTELLRIIKLAERIGIALVSIDLNGSTEEHKFVPHCGSDLVLNYNYWSQRIVAKINNIDAAFKPYMDWTAYVGLRAVCITCEYAFKEAEGVGEVHELLANVAQNLKSFLTSPNVPTVVLSFMANDASWGYWSAIHEMTNYSPQLKVAILVDEQNHHNLERWVAEPICAVILMETAFVKNGGTVCVKEGIAPHLKFLLNYNIKVMITGEFDFNEIREACKMRSCESLEGMNFKDLNIPESGNGIGIRDAMMSIRKLQATLPSLTEADKFRESYLDMLQEPLQPVRDNLDTVTYEHFEKCTVKYTQYQKAINQWIEDFVGGELPRKKGGSKEDNKNPVIYIVGAGRGPLVDCVLRGLIANKVSEYTVYALEKNPATIYTLKHKIAKNEIEGWNKVKLIFQDMRTFKAPEAADLVVSELLGSFGDNELAPECLDGIQKGLEECHPGHNVTFIPCSYTSFAEPIYAPKVWSSINYAQVKCPFQHSYTIALSRIFKIGDKPQPCFKFEHPCKNMIAKEEENHFELSDYRQMNNAHNDRYTSMAFKARSECFIHGFAGYFECQLYKETKLSSVPGVMDDQVSWFPMFFPLVTPVYVKESQLIMIHVWRKHDVRRMWYEWALTLPHVTLVHNSNGCSHSILR</sequence>
<keyword evidence="3 4" id="KW-0949">S-adenosyl-L-methionine</keyword>
<dbReference type="GO" id="GO:0005634">
    <property type="term" value="C:nucleus"/>
    <property type="evidence" value="ECO:0007669"/>
    <property type="project" value="TreeGrafter"/>
</dbReference>
<dbReference type="Gene3D" id="3.40.50.150">
    <property type="entry name" value="Vaccinia Virus protein VP39"/>
    <property type="match status" value="1"/>
</dbReference>
<evidence type="ECO:0000256" key="4">
    <source>
        <dbReference type="PIRNR" id="PIRNR015894"/>
    </source>
</evidence>
<name>A0AAD8USJ0_BABGI</name>
<dbReference type="InterPro" id="IPR035075">
    <property type="entry name" value="PRMT5"/>
</dbReference>
<dbReference type="Gene3D" id="3.20.20.150">
    <property type="entry name" value="Divalent-metal-dependent TIM barrel enzymes"/>
    <property type="match status" value="1"/>
</dbReference>
<dbReference type="GO" id="GO:0016274">
    <property type="term" value="F:protein-arginine N-methyltransferase activity"/>
    <property type="evidence" value="ECO:0007669"/>
    <property type="project" value="InterPro"/>
</dbReference>
<dbReference type="InterPro" id="IPR035248">
    <property type="entry name" value="PRMT5_C"/>
</dbReference>
<dbReference type="Gene3D" id="2.70.160.11">
    <property type="entry name" value="Hnrnp arginine n-methyltransferase1"/>
    <property type="match status" value="1"/>
</dbReference>
<dbReference type="SUPFAM" id="SSF53335">
    <property type="entry name" value="S-adenosyl-L-methionine-dependent methyltransferases"/>
    <property type="match status" value="1"/>
</dbReference>
<keyword evidence="2 4" id="KW-0808">Transferase</keyword>
<keyword evidence="1 4" id="KW-0489">Methyltransferase</keyword>
<protein>
    <recommendedName>
        <fullName evidence="4">Protein arginine N-methyltransferase</fullName>
    </recommendedName>
</protein>
<feature type="binding site" evidence="6">
    <location>
        <begin position="325"/>
        <end position="326"/>
    </location>
    <ligand>
        <name>S-adenosyl-L-methionine</name>
        <dbReference type="ChEBI" id="CHEBI:59789"/>
    </ligand>
</feature>
<evidence type="ECO:0000256" key="3">
    <source>
        <dbReference type="ARBA" id="ARBA00022691"/>
    </source>
</evidence>
<dbReference type="PROSITE" id="PS51678">
    <property type="entry name" value="SAM_MT_PRMT"/>
    <property type="match status" value="1"/>
</dbReference>
<feature type="active site" description="Proton donor/acceptor" evidence="5">
    <location>
        <position position="439"/>
    </location>
</feature>
<evidence type="ECO:0000259" key="9">
    <source>
        <dbReference type="Pfam" id="PF17285"/>
    </source>
</evidence>
<evidence type="ECO:0000256" key="2">
    <source>
        <dbReference type="ARBA" id="ARBA00022679"/>
    </source>
</evidence>
<evidence type="ECO:0000256" key="5">
    <source>
        <dbReference type="PIRSR" id="PIRSR015894-1"/>
    </source>
</evidence>
<feature type="domain" description="PRMT5 oligomerisation" evidence="10">
    <location>
        <begin position="476"/>
        <end position="657"/>
    </location>
</feature>
<feature type="domain" description="PRMT5 TIM barrel" evidence="9">
    <location>
        <begin position="51"/>
        <end position="236"/>
    </location>
</feature>
<dbReference type="InterPro" id="IPR007857">
    <property type="entry name" value="Arg_MeTrfase_PRMT5"/>
</dbReference>
<feature type="binding site" evidence="6">
    <location>
        <begin position="423"/>
        <end position="424"/>
    </location>
    <ligand>
        <name>S-adenosyl-L-methionine</name>
        <dbReference type="ChEBI" id="CHEBI:59789"/>
    </ligand>
</feature>
<evidence type="ECO:0000256" key="6">
    <source>
        <dbReference type="PIRSR" id="PIRSR015894-2"/>
    </source>
</evidence>
<dbReference type="InterPro" id="IPR025799">
    <property type="entry name" value="Arg_MeTrfase"/>
</dbReference>
<evidence type="ECO:0000313" key="11">
    <source>
        <dbReference type="EMBL" id="KAK1444161.1"/>
    </source>
</evidence>
<dbReference type="PANTHER" id="PTHR10738:SF0">
    <property type="entry name" value="PROTEIN ARGININE N-METHYLTRANSFERASE 5"/>
    <property type="match status" value="1"/>
</dbReference>
<keyword evidence="12" id="KW-1185">Reference proteome</keyword>
<evidence type="ECO:0000256" key="7">
    <source>
        <dbReference type="PIRSR" id="PIRSR015894-3"/>
    </source>
</evidence>
<dbReference type="EMBL" id="JAVEPI010000001">
    <property type="protein sequence ID" value="KAK1444161.1"/>
    <property type="molecule type" value="Genomic_DNA"/>
</dbReference>
<dbReference type="Proteomes" id="UP001230268">
    <property type="component" value="Unassembled WGS sequence"/>
</dbReference>
<gene>
    <name evidence="11" type="ORF">BgAZ_100670</name>
</gene>
<organism evidence="11 12">
    <name type="scientific">Babesia gibsoni</name>
    <dbReference type="NCBI Taxonomy" id="33632"/>
    <lineage>
        <taxon>Eukaryota</taxon>
        <taxon>Sar</taxon>
        <taxon>Alveolata</taxon>
        <taxon>Apicomplexa</taxon>
        <taxon>Aconoidasida</taxon>
        <taxon>Piroplasmida</taxon>
        <taxon>Babesiidae</taxon>
        <taxon>Babesia</taxon>
    </lineage>
</organism>
<evidence type="ECO:0000313" key="12">
    <source>
        <dbReference type="Proteomes" id="UP001230268"/>
    </source>
</evidence>
<proteinExistence type="inferred from homology"/>
<feature type="binding site" evidence="6">
    <location>
        <position position="316"/>
    </location>
    <ligand>
        <name>S-adenosyl-L-methionine</name>
        <dbReference type="ChEBI" id="CHEBI:59789"/>
    </ligand>
</feature>
<reference evidence="11" key="1">
    <citation type="submission" date="2023-08" db="EMBL/GenBank/DDBJ databases">
        <title>Draft sequence of the Babesia gibsoni genome.</title>
        <authorList>
            <person name="Yamagishi J.Y."/>
            <person name="Xuan X.X."/>
        </authorList>
    </citation>
    <scope>NUCLEOTIDE SEQUENCE</scope>
    <source>
        <strain evidence="11">Azabu</strain>
    </source>
</reference>
<dbReference type="Pfam" id="PF17285">
    <property type="entry name" value="PRMT5_TIM"/>
    <property type="match status" value="1"/>
</dbReference>
<feature type="binding site" evidence="6">
    <location>
        <position position="393"/>
    </location>
    <ligand>
        <name>S-adenosyl-L-methionine</name>
        <dbReference type="ChEBI" id="CHEBI:59789"/>
    </ligand>
</feature>
<comment type="caution">
    <text evidence="11">The sequence shown here is derived from an EMBL/GenBank/DDBJ whole genome shotgun (WGS) entry which is preliminary data.</text>
</comment>
<feature type="active site" description="Proton donor/acceptor" evidence="5">
    <location>
        <position position="448"/>
    </location>
</feature>
<dbReference type="GO" id="GO:0005829">
    <property type="term" value="C:cytosol"/>
    <property type="evidence" value="ECO:0007669"/>
    <property type="project" value="TreeGrafter"/>
</dbReference>
<evidence type="ECO:0000259" key="10">
    <source>
        <dbReference type="Pfam" id="PF17286"/>
    </source>
</evidence>
<dbReference type="GO" id="GO:0032259">
    <property type="term" value="P:methylation"/>
    <property type="evidence" value="ECO:0007669"/>
    <property type="project" value="UniProtKB-KW"/>
</dbReference>
<evidence type="ECO:0000259" key="8">
    <source>
        <dbReference type="Pfam" id="PF05185"/>
    </source>
</evidence>
<evidence type="ECO:0000256" key="1">
    <source>
        <dbReference type="ARBA" id="ARBA00022603"/>
    </source>
</evidence>
<dbReference type="GO" id="GO:0006355">
    <property type="term" value="P:regulation of DNA-templated transcription"/>
    <property type="evidence" value="ECO:0007669"/>
    <property type="project" value="TreeGrafter"/>
</dbReference>
<dbReference type="Pfam" id="PF17286">
    <property type="entry name" value="PRMT5_C"/>
    <property type="match status" value="1"/>
</dbReference>
<dbReference type="InterPro" id="IPR035247">
    <property type="entry name" value="PRMT5_TIM"/>
</dbReference>
<dbReference type="AlphaFoldDB" id="A0AAD8USJ0"/>
<dbReference type="PANTHER" id="PTHR10738">
    <property type="entry name" value="PROTEIN ARGININE N-METHYLTRANSFERASE 5"/>
    <property type="match status" value="1"/>
</dbReference>
<feature type="site" description="Critical for specifying symmetric addition of methyl groups" evidence="7">
    <location>
        <position position="319"/>
    </location>
</feature>
<feature type="domain" description="PRMT5 arginine-N-methyltransferase" evidence="8">
    <location>
        <begin position="289"/>
        <end position="463"/>
    </location>
</feature>
<comment type="similarity">
    <text evidence="4">Belongs to the class I-like SAM-binding methyltransferase superfamily.</text>
</comment>
<accession>A0AAD8USJ0</accession>